<keyword evidence="2" id="KW-0812">Transmembrane</keyword>
<evidence type="ECO:0000259" key="3">
    <source>
        <dbReference type="SMART" id="SM00912"/>
    </source>
</evidence>
<feature type="region of interest" description="Disordered" evidence="1">
    <location>
        <begin position="1086"/>
        <end position="1148"/>
    </location>
</feature>
<evidence type="ECO:0000313" key="5">
    <source>
        <dbReference type="Proteomes" id="UP000269154"/>
    </source>
</evidence>
<keyword evidence="5" id="KW-1185">Reference proteome</keyword>
<proteinExistence type="predicted"/>
<sequence length="1650" mass="175137">MNYAPIYKIYQILIVVPLTGLWVLDTAALLPFHDNENNGRLGMISWKIFSAKIASAQTSTPSIVPEANSTNTVVTPVTPSPDSSTTRFDITGGKQSQDNTNLFHSFERFNLGENQIVNFISNPNIKNILTRVTGGDASVINGLIQVTGGNSNLLMMNSAGIIFGANARLDVPASFVVTTGSGIGFDSGWFNSIGENNYDILTGNPSAFSFPMTNPGVILNEGELTVEAGESVTLLGGTIINTGKISAPGGEITISTVLGENLVRISQEGRLLNLEIATEDRESSNDLPEELHSLNPLSIPELLTGNSEVMEMATGVRVNDNNEVVLTGSNQVIPTDLGTTIVSGSLDISLAENSELANTSRINIFGEKVGLFNAKLNASGIYGSGNIRIGGDSQGLGTVPRATRTYVDENTEIFATSFRDEGGNIVIWSDEETSFFGKIEAIGRIEEQSISLEQNSSKNLVEVSSQGNLIFDGTVNLGSPDVLGSLSFKAENINIVDANIEAADNPLKGETAAGSQISKSSIESISDSTNITFQASDNITVNNLSETQLSFAQTKGEISFVADSDENGLGSLTIHSENTINTQGAAVNISGTTINTGNINTEGGELNITSSQGFVMTNNLSTANSNMTVESNGGEINITAQGNITTGEIDASGDSRGGNITMNAATNIDTESINAEGTQSGGNIDTRAGNTLNLRGISTSSGSRETGNITITGDEINLLGGENSVSSNGKLILQPASENQNITLGGFENIQGTDGNLPLHLTTGDLATLANGFESVTIGKSENSGNITIASTENSNTNGVVFNDPTTIQAEKITGTGTITGVDNAQITINASSDISTGNISTSTGITITSIQGNVKTGDVTANTSDNSIGNIDITSSGSIETGKLTTTGTTAGGNINLQAGDRITIGRINSSATLGNAGEVQLNAENGIEVISIQAEGGNSGGNVEITTGDTLRITGTFLDKNQNIASISTAGEIVGGNIAISTGNTPFIVGDATINGSVGAITDGKLTISPDRSLTSSFELKEVENSQPQNSDSSETTTESENQENQPHSEESTPQNVTQLESTESSNYEGNQTSIVTETQAELVEKPKNIEESQTQIPSEVDNEEPSNTAQDIQIVSQNPESNSPILDNSEPTAAPTENIASSMSSSEEQIIPLVVENQNQNQTTLEFDQPNNSQLVVENVETNILVEDTNSSSITSVLEQTVAIENPVQGKSSQKPTPTIVVEENMTTTASEISRNDNYNQVSLTDSLWQIELNRGREFAGYLGKNITKKTATAANIRNTLSSVEKIGIRPAIIYVSAQPNNLELQLFLPNGKPIVRSSGQTRDEVIEVAKKFTNQIRTPSQLNSHNYLPNAQKLHQWLIAPIAEELANHNINTIIFSMDSGLRTIPIAALHDGQQFLVEKYSLGLIPSFTLTDTTYVGLNGSQVLAMGASEFPGNTEQTPLPAVPVELKSIVNNLWPGKSFLNQGFTLENLKQQSSKEKFKIIHLATHGEFHPGGADNSYIQFWDTKLRLNELRQLRLYNAQVELLVLSACTTAVGDEEAELGFAGLAVQAGVKSALASLWYVSDTGTLALMTEFYQSLSNRPIKAAALRQAQLAMLRGELHLQDGHILRNGNKHLPLPRELARGGRRDLSHPYYWAAFTMIGSPW</sequence>
<dbReference type="RefSeq" id="WP_124145264.1">
    <property type="nucleotide sequence ID" value="NZ_CAWOKI010000074.1"/>
</dbReference>
<accession>A0A3N6P4E8</accession>
<dbReference type="NCBIfam" id="TIGR01901">
    <property type="entry name" value="adhes_NPXG"/>
    <property type="match status" value="1"/>
</dbReference>
<name>A0A3N6P4E8_9CYAN</name>
<feature type="compositionally biased region" description="Low complexity" evidence="1">
    <location>
        <begin position="1031"/>
        <end position="1048"/>
    </location>
</feature>
<organism evidence="4 5">
    <name type="scientific">Okeania hirsuta</name>
    <dbReference type="NCBI Taxonomy" id="1458930"/>
    <lineage>
        <taxon>Bacteria</taxon>
        <taxon>Bacillati</taxon>
        <taxon>Cyanobacteriota</taxon>
        <taxon>Cyanophyceae</taxon>
        <taxon>Oscillatoriophycideae</taxon>
        <taxon>Oscillatoriales</taxon>
        <taxon>Microcoleaceae</taxon>
        <taxon>Okeania</taxon>
    </lineage>
</organism>
<evidence type="ECO:0000256" key="1">
    <source>
        <dbReference type="SAM" id="MobiDB-lite"/>
    </source>
</evidence>
<reference evidence="4 5" key="1">
    <citation type="journal article" date="2018" name="ACS Chem. Biol.">
        <title>Ketoreductase domain dysfunction expands chemodiversity: malyngamide biosynthesis in the cyanobacterium Okeania hirsuta.</title>
        <authorList>
            <person name="Moss N.A."/>
            <person name="Leao T."/>
            <person name="Rankin M."/>
            <person name="McCullough T.M."/>
            <person name="Qu P."/>
            <person name="Korobeynikov A."/>
            <person name="Smith J.L."/>
            <person name="Gerwick L."/>
            <person name="Gerwick W.H."/>
        </authorList>
    </citation>
    <scope>NUCLEOTIDE SEQUENCE [LARGE SCALE GENOMIC DNA]</scope>
    <source>
        <strain evidence="4 5">PAB10Feb10-1</strain>
    </source>
</reference>
<dbReference type="InterPro" id="IPR008638">
    <property type="entry name" value="FhaB/CdiA-like_TPS"/>
</dbReference>
<evidence type="ECO:0000313" key="4">
    <source>
        <dbReference type="EMBL" id="RQH31850.1"/>
    </source>
</evidence>
<dbReference type="InterPro" id="IPR011050">
    <property type="entry name" value="Pectin_lyase_fold/virulence"/>
</dbReference>
<feature type="compositionally biased region" description="Polar residues" evidence="1">
    <location>
        <begin position="1054"/>
        <end position="1074"/>
    </location>
</feature>
<dbReference type="OrthoDB" id="433405at2"/>
<keyword evidence="2" id="KW-0472">Membrane</keyword>
<dbReference type="PANTHER" id="PTHR10098">
    <property type="entry name" value="RAPSYN-RELATED"/>
    <property type="match status" value="1"/>
</dbReference>
<comment type="caution">
    <text evidence="4">The sequence shown here is derived from an EMBL/GenBank/DDBJ whole genome shotgun (WGS) entry which is preliminary data.</text>
</comment>
<evidence type="ECO:0000256" key="2">
    <source>
        <dbReference type="SAM" id="Phobius"/>
    </source>
</evidence>
<dbReference type="Pfam" id="PF12770">
    <property type="entry name" value="CHAT"/>
    <property type="match status" value="1"/>
</dbReference>
<dbReference type="Proteomes" id="UP000269154">
    <property type="component" value="Unassembled WGS sequence"/>
</dbReference>
<dbReference type="Gene3D" id="2.160.20.10">
    <property type="entry name" value="Single-stranded right-handed beta-helix, Pectin lyase-like"/>
    <property type="match status" value="1"/>
</dbReference>
<protein>
    <submittedName>
        <fullName evidence="4">CHAT domain-containing protein</fullName>
    </submittedName>
</protein>
<feature type="compositionally biased region" description="Polar residues" evidence="1">
    <location>
        <begin position="1108"/>
        <end position="1134"/>
    </location>
</feature>
<feature type="domain" description="Filamentous haemagglutinin FhaB/tRNA nuclease CdiA-like TPS" evidence="3">
    <location>
        <begin position="68"/>
        <end position="186"/>
    </location>
</feature>
<dbReference type="EMBL" id="RCBY01000161">
    <property type="protein sequence ID" value="RQH31850.1"/>
    <property type="molecule type" value="Genomic_DNA"/>
</dbReference>
<dbReference type="SUPFAM" id="SSF51126">
    <property type="entry name" value="Pectin lyase-like"/>
    <property type="match status" value="1"/>
</dbReference>
<dbReference type="InterPro" id="IPR012334">
    <property type="entry name" value="Pectin_lyas_fold"/>
</dbReference>
<gene>
    <name evidence="4" type="ORF">D5R40_22805</name>
</gene>
<dbReference type="InterPro" id="IPR024983">
    <property type="entry name" value="CHAT_dom"/>
</dbReference>
<keyword evidence="2" id="KW-1133">Transmembrane helix</keyword>
<dbReference type="PANTHER" id="PTHR10098:SF112">
    <property type="entry name" value="SLR0380 PROTEIN"/>
    <property type="match status" value="1"/>
</dbReference>
<dbReference type="Pfam" id="PF05860">
    <property type="entry name" value="TPS"/>
    <property type="match status" value="1"/>
</dbReference>
<feature type="transmembrane region" description="Helical" evidence="2">
    <location>
        <begin position="12"/>
        <end position="32"/>
    </location>
</feature>
<dbReference type="SMART" id="SM00912">
    <property type="entry name" value="Haemagg_act"/>
    <property type="match status" value="1"/>
</dbReference>
<feature type="region of interest" description="Disordered" evidence="1">
    <location>
        <begin position="1022"/>
        <end position="1074"/>
    </location>
</feature>